<evidence type="ECO:0000256" key="2">
    <source>
        <dbReference type="ARBA" id="ARBA00022527"/>
    </source>
</evidence>
<dbReference type="GO" id="GO:0016020">
    <property type="term" value="C:membrane"/>
    <property type="evidence" value="ECO:0007669"/>
    <property type="project" value="UniProtKB-SubCell"/>
</dbReference>
<dbReference type="Gene3D" id="1.10.510.10">
    <property type="entry name" value="Transferase(Phosphotransferase) domain 1"/>
    <property type="match status" value="1"/>
</dbReference>
<dbReference type="PANTHER" id="PTHR47985:SF44">
    <property type="entry name" value="SERINE_THREONINE-PROTEIN KINASE PBS1"/>
    <property type="match status" value="1"/>
</dbReference>
<dbReference type="EMBL" id="SDMP01000013">
    <property type="protein sequence ID" value="RYR21725.1"/>
    <property type="molecule type" value="Genomic_DNA"/>
</dbReference>
<proteinExistence type="predicted"/>
<dbReference type="GO" id="GO:0004674">
    <property type="term" value="F:protein serine/threonine kinase activity"/>
    <property type="evidence" value="ECO:0007669"/>
    <property type="project" value="UniProtKB-KW"/>
</dbReference>
<dbReference type="PANTHER" id="PTHR47985">
    <property type="entry name" value="OS07G0668900 PROTEIN"/>
    <property type="match status" value="1"/>
</dbReference>
<sequence length="74" mass="8423">MALTIVEFIGYCSEHGQRLLIYEYCSNGSLNEALHSEDEFKTRLTWNACIRIALGAARALEFRSFIFTSLVYPA</sequence>
<keyword evidence="2" id="KW-0723">Serine/threonine-protein kinase</keyword>
<evidence type="ECO:0000256" key="1">
    <source>
        <dbReference type="ARBA" id="ARBA00004370"/>
    </source>
</evidence>
<gene>
    <name evidence="5" type="ORF">Ahy_B03g067047</name>
</gene>
<dbReference type="STRING" id="3818.A0A445A5U5"/>
<comment type="caution">
    <text evidence="5">The sequence shown here is derived from an EMBL/GenBank/DDBJ whole genome shotgun (WGS) entry which is preliminary data.</text>
</comment>
<keyword evidence="2" id="KW-0808">Transferase</keyword>
<dbReference type="SMR" id="A0A445A5U5"/>
<evidence type="ECO:0000256" key="3">
    <source>
        <dbReference type="ARBA" id="ARBA00023136"/>
    </source>
</evidence>
<dbReference type="Pfam" id="PF07714">
    <property type="entry name" value="PK_Tyr_Ser-Thr"/>
    <property type="match status" value="1"/>
</dbReference>
<organism evidence="5 6">
    <name type="scientific">Arachis hypogaea</name>
    <name type="common">Peanut</name>
    <dbReference type="NCBI Taxonomy" id="3818"/>
    <lineage>
        <taxon>Eukaryota</taxon>
        <taxon>Viridiplantae</taxon>
        <taxon>Streptophyta</taxon>
        <taxon>Embryophyta</taxon>
        <taxon>Tracheophyta</taxon>
        <taxon>Spermatophyta</taxon>
        <taxon>Magnoliopsida</taxon>
        <taxon>eudicotyledons</taxon>
        <taxon>Gunneridae</taxon>
        <taxon>Pentapetalae</taxon>
        <taxon>rosids</taxon>
        <taxon>fabids</taxon>
        <taxon>Fabales</taxon>
        <taxon>Fabaceae</taxon>
        <taxon>Papilionoideae</taxon>
        <taxon>50 kb inversion clade</taxon>
        <taxon>dalbergioids sensu lato</taxon>
        <taxon>Dalbergieae</taxon>
        <taxon>Pterocarpus clade</taxon>
        <taxon>Arachis</taxon>
    </lineage>
</organism>
<evidence type="ECO:0000259" key="4">
    <source>
        <dbReference type="Pfam" id="PF07714"/>
    </source>
</evidence>
<comment type="subcellular location">
    <subcellularLocation>
        <location evidence="1">Membrane</location>
    </subcellularLocation>
</comment>
<keyword evidence="3" id="KW-0472">Membrane</keyword>
<dbReference type="SUPFAM" id="SSF56112">
    <property type="entry name" value="Protein kinase-like (PK-like)"/>
    <property type="match status" value="1"/>
</dbReference>
<dbReference type="Gramene" id="arahy.Tifrunner.gnm2.ann2.Ah13g180800.1">
    <property type="protein sequence ID" value="arahy.Tifrunner.gnm2.ann2.Ah13g180800.1-CDS"/>
    <property type="gene ID" value="arahy.Tifrunner.gnm2.ann2.Ah13g180800"/>
</dbReference>
<protein>
    <recommendedName>
        <fullName evidence="4">Serine-threonine/tyrosine-protein kinase catalytic domain-containing protein</fullName>
    </recommendedName>
</protein>
<dbReference type="InterPro" id="IPR011009">
    <property type="entry name" value="Kinase-like_dom_sf"/>
</dbReference>
<accession>A0A445A5U5</accession>
<dbReference type="AlphaFoldDB" id="A0A445A5U5"/>
<feature type="domain" description="Serine-threonine/tyrosine-protein kinase catalytic" evidence="4">
    <location>
        <begin position="4"/>
        <end position="62"/>
    </location>
</feature>
<dbReference type="Proteomes" id="UP000289738">
    <property type="component" value="Chromosome B03"/>
</dbReference>
<dbReference type="InterPro" id="IPR001245">
    <property type="entry name" value="Ser-Thr/Tyr_kinase_cat_dom"/>
</dbReference>
<evidence type="ECO:0000313" key="6">
    <source>
        <dbReference type="Proteomes" id="UP000289738"/>
    </source>
</evidence>
<keyword evidence="2" id="KW-0418">Kinase</keyword>
<reference evidence="5 6" key="1">
    <citation type="submission" date="2019-01" db="EMBL/GenBank/DDBJ databases">
        <title>Sequencing of cultivated peanut Arachis hypogaea provides insights into genome evolution and oil improvement.</title>
        <authorList>
            <person name="Chen X."/>
        </authorList>
    </citation>
    <scope>NUCLEOTIDE SEQUENCE [LARGE SCALE GENOMIC DNA]</scope>
    <source>
        <strain evidence="6">cv. Fuhuasheng</strain>
        <tissue evidence="5">Leaves</tissue>
    </source>
</reference>
<keyword evidence="6" id="KW-1185">Reference proteome</keyword>
<name>A0A445A5U5_ARAHY</name>
<evidence type="ECO:0000313" key="5">
    <source>
        <dbReference type="EMBL" id="RYR21725.1"/>
    </source>
</evidence>